<sequence length="50" mass="5733">MEGGYVDTAVRWGSRRDNKVEYTTASKPQRHREVACICMCVCTYVFAFVP</sequence>
<proteinExistence type="predicted"/>
<dbReference type="Proteomes" id="UP000008177">
    <property type="component" value="Unplaced contigs"/>
</dbReference>
<dbReference type="InParanoid" id="G2YDB5"/>
<gene>
    <name evidence="1" type="ORF">BofuT4_uP094710.1</name>
</gene>
<organism evidence="1 2">
    <name type="scientific">Botryotinia fuckeliana (strain T4)</name>
    <name type="common">Noble rot fungus</name>
    <name type="synonym">Botrytis cinerea</name>
    <dbReference type="NCBI Taxonomy" id="999810"/>
    <lineage>
        <taxon>Eukaryota</taxon>
        <taxon>Fungi</taxon>
        <taxon>Dikarya</taxon>
        <taxon>Ascomycota</taxon>
        <taxon>Pezizomycotina</taxon>
        <taxon>Leotiomycetes</taxon>
        <taxon>Helotiales</taxon>
        <taxon>Sclerotiniaceae</taxon>
        <taxon>Botrytis</taxon>
    </lineage>
</organism>
<accession>G2YDB5</accession>
<name>G2YDB5_BOTF4</name>
<evidence type="ECO:0000313" key="1">
    <source>
        <dbReference type="EMBL" id="CCD49763.1"/>
    </source>
</evidence>
<dbReference type="HOGENOM" id="CLU_3124828_0_0_1"/>
<dbReference type="EMBL" id="FQ790321">
    <property type="protein sequence ID" value="CCD49763.1"/>
    <property type="molecule type" value="Genomic_DNA"/>
</dbReference>
<protein>
    <submittedName>
        <fullName evidence="1">Uncharacterized protein</fullName>
    </submittedName>
</protein>
<reference evidence="2" key="1">
    <citation type="journal article" date="2011" name="PLoS Genet.">
        <title>Genomic analysis of the necrotrophic fungal pathogens Sclerotinia sclerotiorum and Botrytis cinerea.</title>
        <authorList>
            <person name="Amselem J."/>
            <person name="Cuomo C.A."/>
            <person name="van Kan J.A."/>
            <person name="Viaud M."/>
            <person name="Benito E.P."/>
            <person name="Couloux A."/>
            <person name="Coutinho P.M."/>
            <person name="de Vries R.P."/>
            <person name="Dyer P.S."/>
            <person name="Fillinger S."/>
            <person name="Fournier E."/>
            <person name="Gout L."/>
            <person name="Hahn M."/>
            <person name="Kohn L."/>
            <person name="Lapalu N."/>
            <person name="Plummer K.M."/>
            <person name="Pradier J.M."/>
            <person name="Quevillon E."/>
            <person name="Sharon A."/>
            <person name="Simon A."/>
            <person name="ten Have A."/>
            <person name="Tudzynski B."/>
            <person name="Tudzynski P."/>
            <person name="Wincker P."/>
            <person name="Andrew M."/>
            <person name="Anthouard V."/>
            <person name="Beever R.E."/>
            <person name="Beffa R."/>
            <person name="Benoit I."/>
            <person name="Bouzid O."/>
            <person name="Brault B."/>
            <person name="Chen Z."/>
            <person name="Choquer M."/>
            <person name="Collemare J."/>
            <person name="Cotton P."/>
            <person name="Danchin E.G."/>
            <person name="Da Silva C."/>
            <person name="Gautier A."/>
            <person name="Giraud C."/>
            <person name="Giraud T."/>
            <person name="Gonzalez C."/>
            <person name="Grossetete S."/>
            <person name="Guldener U."/>
            <person name="Henrissat B."/>
            <person name="Howlett B.J."/>
            <person name="Kodira C."/>
            <person name="Kretschmer M."/>
            <person name="Lappartient A."/>
            <person name="Leroch M."/>
            <person name="Levis C."/>
            <person name="Mauceli E."/>
            <person name="Neuveglise C."/>
            <person name="Oeser B."/>
            <person name="Pearson M."/>
            <person name="Poulain J."/>
            <person name="Poussereau N."/>
            <person name="Quesneville H."/>
            <person name="Rascle C."/>
            <person name="Schumacher J."/>
            <person name="Segurens B."/>
            <person name="Sexton A."/>
            <person name="Silva E."/>
            <person name="Sirven C."/>
            <person name="Soanes D.M."/>
            <person name="Talbot N.J."/>
            <person name="Templeton M."/>
            <person name="Yandava C."/>
            <person name="Yarden O."/>
            <person name="Zeng Q."/>
            <person name="Rollins J.A."/>
            <person name="Lebrun M.H."/>
            <person name="Dickman M."/>
        </authorList>
    </citation>
    <scope>NUCLEOTIDE SEQUENCE [LARGE SCALE GENOMIC DNA]</scope>
    <source>
        <strain evidence="2">T4</strain>
    </source>
</reference>
<evidence type="ECO:0000313" key="2">
    <source>
        <dbReference type="Proteomes" id="UP000008177"/>
    </source>
</evidence>
<dbReference type="AlphaFoldDB" id="G2YDB5"/>